<evidence type="ECO:0000256" key="1">
    <source>
        <dbReference type="ARBA" id="ARBA00004604"/>
    </source>
</evidence>
<dbReference type="EMBL" id="JARBHA010000004">
    <property type="protein sequence ID" value="KAJ9703085.1"/>
    <property type="molecule type" value="Genomic_DNA"/>
</dbReference>
<accession>A0AA39A9R4</accession>
<keyword evidence="2" id="KW-0271">Exosome</keyword>
<dbReference type="SUPFAM" id="SSF110324">
    <property type="entry name" value="Ribosomal L27 protein-like"/>
    <property type="match status" value="1"/>
</dbReference>
<protein>
    <recommendedName>
        <fullName evidence="4">Exosome complex component N-terminal domain-containing protein</fullName>
    </recommendedName>
</protein>
<evidence type="ECO:0000256" key="2">
    <source>
        <dbReference type="ARBA" id="ARBA00022835"/>
    </source>
</evidence>
<keyword evidence="6" id="KW-1185">Reference proteome</keyword>
<proteinExistence type="predicted"/>
<dbReference type="Pfam" id="PF14382">
    <property type="entry name" value="ECR1_N"/>
    <property type="match status" value="1"/>
</dbReference>
<evidence type="ECO:0000313" key="6">
    <source>
        <dbReference type="Proteomes" id="UP001168098"/>
    </source>
</evidence>
<comment type="subcellular location">
    <subcellularLocation>
        <location evidence="1">Nucleus</location>
        <location evidence="1">Nucleolus</location>
    </subcellularLocation>
</comment>
<dbReference type="GO" id="GO:0006396">
    <property type="term" value="P:RNA processing"/>
    <property type="evidence" value="ECO:0007669"/>
    <property type="project" value="InterPro"/>
</dbReference>
<dbReference type="GO" id="GO:0005737">
    <property type="term" value="C:cytoplasm"/>
    <property type="evidence" value="ECO:0007669"/>
    <property type="project" value="TreeGrafter"/>
</dbReference>
<dbReference type="InterPro" id="IPR012340">
    <property type="entry name" value="NA-bd_OB-fold"/>
</dbReference>
<comment type="caution">
    <text evidence="5">The sequence shown here is derived from an EMBL/GenBank/DDBJ whole genome shotgun (WGS) entry which is preliminary data.</text>
</comment>
<organism evidence="5 6">
    <name type="scientific">Vitis rotundifolia</name>
    <name type="common">Muscadine grape</name>
    <dbReference type="NCBI Taxonomy" id="103349"/>
    <lineage>
        <taxon>Eukaryota</taxon>
        <taxon>Viridiplantae</taxon>
        <taxon>Streptophyta</taxon>
        <taxon>Embryophyta</taxon>
        <taxon>Tracheophyta</taxon>
        <taxon>Spermatophyta</taxon>
        <taxon>Magnoliopsida</taxon>
        <taxon>eudicotyledons</taxon>
        <taxon>Gunneridae</taxon>
        <taxon>Pentapetalae</taxon>
        <taxon>rosids</taxon>
        <taxon>Vitales</taxon>
        <taxon>Vitaceae</taxon>
        <taxon>Viteae</taxon>
        <taxon>Vitis</taxon>
    </lineage>
</organism>
<dbReference type="AlphaFoldDB" id="A0AA39A9R4"/>
<dbReference type="SUPFAM" id="SSF50249">
    <property type="entry name" value="Nucleic acid-binding proteins"/>
    <property type="match status" value="1"/>
</dbReference>
<sequence>MQEREEAEELVTPGEVLGKGSQVKAGRGAYFSPQNDTVYASLTGRRSLIPPSSLSSDQRPTVEVTGHSAHGAIPEPGSIVIARVTKVMARMASADIMCVGPKSVREKFTGIISSPSEMHGHTFYQLQRMNWELYLQRAQQVQLWFQ</sequence>
<dbReference type="InterPro" id="IPR039771">
    <property type="entry name" value="Csl4"/>
</dbReference>
<feature type="region of interest" description="Disordered" evidence="3">
    <location>
        <begin position="49"/>
        <end position="70"/>
    </location>
</feature>
<reference evidence="5 6" key="1">
    <citation type="journal article" date="2023" name="BMC Biotechnol.">
        <title>Vitis rotundifolia cv Carlos genome sequencing.</title>
        <authorList>
            <person name="Huff M."/>
            <person name="Hulse-Kemp A."/>
            <person name="Scheffler B."/>
            <person name="Youngblood R."/>
            <person name="Simpson S."/>
            <person name="Babiker E."/>
            <person name="Staton M."/>
        </authorList>
    </citation>
    <scope>NUCLEOTIDE SEQUENCE [LARGE SCALE GENOMIC DNA]</scope>
    <source>
        <tissue evidence="5">Leaf</tissue>
    </source>
</reference>
<feature type="domain" description="Exosome complex component N-terminal" evidence="4">
    <location>
        <begin position="10"/>
        <end position="47"/>
    </location>
</feature>
<evidence type="ECO:0000313" key="5">
    <source>
        <dbReference type="EMBL" id="KAJ9703085.1"/>
    </source>
</evidence>
<gene>
    <name evidence="5" type="ORF">PVL29_004736</name>
</gene>
<evidence type="ECO:0000256" key="3">
    <source>
        <dbReference type="SAM" id="MobiDB-lite"/>
    </source>
</evidence>
<dbReference type="Gene3D" id="2.40.50.140">
    <property type="entry name" value="Nucleic acid-binding proteins"/>
    <property type="match status" value="1"/>
</dbReference>
<dbReference type="Proteomes" id="UP001168098">
    <property type="component" value="Unassembled WGS sequence"/>
</dbReference>
<dbReference type="InterPro" id="IPR025721">
    <property type="entry name" value="Exosome_cplx_N_dom"/>
</dbReference>
<dbReference type="GO" id="GO:0000176">
    <property type="term" value="C:nuclear exosome (RNase complex)"/>
    <property type="evidence" value="ECO:0007669"/>
    <property type="project" value="TreeGrafter"/>
</dbReference>
<name>A0AA39A9R4_VITRO</name>
<dbReference type="PANTHER" id="PTHR12686:SF8">
    <property type="entry name" value="EXOSOME COMPLEX COMPONENT CSL4"/>
    <property type="match status" value="1"/>
</dbReference>
<dbReference type="Gene3D" id="2.40.50.100">
    <property type="match status" value="1"/>
</dbReference>
<dbReference type="GO" id="GO:0005730">
    <property type="term" value="C:nucleolus"/>
    <property type="evidence" value="ECO:0007669"/>
    <property type="project" value="UniProtKB-SubCell"/>
</dbReference>
<evidence type="ECO:0000259" key="4">
    <source>
        <dbReference type="Pfam" id="PF14382"/>
    </source>
</evidence>
<dbReference type="PANTHER" id="PTHR12686">
    <property type="entry name" value="3'-5' EXORIBONUCLEASE CSL4-RELATED"/>
    <property type="match status" value="1"/>
</dbReference>